<evidence type="ECO:0000313" key="1">
    <source>
        <dbReference type="EMBL" id="KAJ3559966.1"/>
    </source>
</evidence>
<reference evidence="1" key="1">
    <citation type="submission" date="2022-07" db="EMBL/GenBank/DDBJ databases">
        <title>Genome Sequence of Phlebia brevispora.</title>
        <authorList>
            <person name="Buettner E."/>
        </authorList>
    </citation>
    <scope>NUCLEOTIDE SEQUENCE</scope>
    <source>
        <strain evidence="1">MPL23</strain>
    </source>
</reference>
<keyword evidence="2" id="KW-1185">Reference proteome</keyword>
<accession>A0ACC1TF78</accession>
<organism evidence="1 2">
    <name type="scientific">Phlebia brevispora</name>
    <dbReference type="NCBI Taxonomy" id="194682"/>
    <lineage>
        <taxon>Eukaryota</taxon>
        <taxon>Fungi</taxon>
        <taxon>Dikarya</taxon>
        <taxon>Basidiomycota</taxon>
        <taxon>Agaricomycotina</taxon>
        <taxon>Agaricomycetes</taxon>
        <taxon>Polyporales</taxon>
        <taxon>Meruliaceae</taxon>
        <taxon>Phlebia</taxon>
    </lineage>
</organism>
<dbReference type="EMBL" id="JANHOG010000001">
    <property type="protein sequence ID" value="KAJ3559966.1"/>
    <property type="molecule type" value="Genomic_DNA"/>
</dbReference>
<comment type="caution">
    <text evidence="1">The sequence shown here is derived from an EMBL/GenBank/DDBJ whole genome shotgun (WGS) entry which is preliminary data.</text>
</comment>
<protein>
    <submittedName>
        <fullName evidence="1">Uncharacterized protein</fullName>
    </submittedName>
</protein>
<proteinExistence type="predicted"/>
<gene>
    <name evidence="1" type="ORF">NM688_g1</name>
</gene>
<dbReference type="Proteomes" id="UP001148662">
    <property type="component" value="Unassembled WGS sequence"/>
</dbReference>
<evidence type="ECO:0000313" key="2">
    <source>
        <dbReference type="Proteomes" id="UP001148662"/>
    </source>
</evidence>
<sequence length="686" mass="77421">MATPYAFVTLVTSDSYLPGALALVAALDELHPAPPISPEVGFQTVCLVTPETVDVSSIKLLRRAFNVVVGVEVIEQEDDKNLRLLGRLDLNTVLTKLHIFRLTQYSKIIFLDADVLPIRPLSHLFTLPHEFSAVPDVGWPDIFNSGVLVLAPGEDKFNELMELQKTKGSWDGGDQGLLNEWRGENWNRLSFIYNTTPTAAYTYAPAYERFGSKISAIHFIGENKPWKSLPWRAPGTKSSQVTMDNGDKRVYNYEALVDRWNLRSRDILPFGTKAVRSERRLRLQVQRRLALGTALGLDELRKVAIEGLAALGSTEPVVVKPAEGEYRSMPLEGRIDLMRPPKEPESHPRTCSTPRPTHVQMPEDNQGYFRTDTFPTPGPNEVPPAPYLHGHSLPPTETPTPYYGPPFQQQGLFEEPYRSSHHIPSESQPQPYYPYVPPTPSEQRHGHHWESSTQETPGAPASGAPSYGQHVDRGGHEVQTSSWEAQQQQWEQGSRTEDRYHDHPGHHHHERGSQSWQQQHAGGQGQQAASQQYYEEQQSQYGGYSGQRQYGGHGHHHRGSAYNDAPQMAPQTRHDESYAGQGRPQQHHHAHYHPEGGDRHHRHHHEHQELPPPMPVARVPPPRPISPPKMEWNPAKEPPPKTPPAMFTFPEDTRPIGQVVRMSSSIHRHRPSSQKNSFVRDSTRMS</sequence>
<name>A0ACC1TF78_9APHY</name>